<proteinExistence type="predicted"/>
<evidence type="ECO:0000313" key="2">
    <source>
        <dbReference type="Proteomes" id="UP000265520"/>
    </source>
</evidence>
<accession>A0A392VAD1</accession>
<dbReference type="AlphaFoldDB" id="A0A392VAD1"/>
<reference evidence="1 2" key="1">
    <citation type="journal article" date="2018" name="Front. Plant Sci.">
        <title>Red Clover (Trifolium pratense) and Zigzag Clover (T. medium) - A Picture of Genomic Similarities and Differences.</title>
        <authorList>
            <person name="Dluhosova J."/>
            <person name="Istvanek J."/>
            <person name="Nedelnik J."/>
            <person name="Repkova J."/>
        </authorList>
    </citation>
    <scope>NUCLEOTIDE SEQUENCE [LARGE SCALE GENOMIC DNA]</scope>
    <source>
        <strain evidence="2">cv. 10/8</strain>
        <tissue evidence="1">Leaf</tissue>
    </source>
</reference>
<dbReference type="Proteomes" id="UP000265520">
    <property type="component" value="Unassembled WGS sequence"/>
</dbReference>
<sequence length="72" mass="7222">PDQVEVGVEPVVVQPSAAAGPASSLCVAFRPEPAVPDTDDALLAVAATSPAIATSDPTSYLLDPSQVLLPLL</sequence>
<keyword evidence="2" id="KW-1185">Reference proteome</keyword>
<name>A0A392VAD1_9FABA</name>
<protein>
    <submittedName>
        <fullName evidence="1">Uncharacterized protein</fullName>
    </submittedName>
</protein>
<feature type="non-terminal residue" evidence="1">
    <location>
        <position position="1"/>
    </location>
</feature>
<organism evidence="1 2">
    <name type="scientific">Trifolium medium</name>
    <dbReference type="NCBI Taxonomy" id="97028"/>
    <lineage>
        <taxon>Eukaryota</taxon>
        <taxon>Viridiplantae</taxon>
        <taxon>Streptophyta</taxon>
        <taxon>Embryophyta</taxon>
        <taxon>Tracheophyta</taxon>
        <taxon>Spermatophyta</taxon>
        <taxon>Magnoliopsida</taxon>
        <taxon>eudicotyledons</taxon>
        <taxon>Gunneridae</taxon>
        <taxon>Pentapetalae</taxon>
        <taxon>rosids</taxon>
        <taxon>fabids</taxon>
        <taxon>Fabales</taxon>
        <taxon>Fabaceae</taxon>
        <taxon>Papilionoideae</taxon>
        <taxon>50 kb inversion clade</taxon>
        <taxon>NPAAA clade</taxon>
        <taxon>Hologalegina</taxon>
        <taxon>IRL clade</taxon>
        <taxon>Trifolieae</taxon>
        <taxon>Trifolium</taxon>
    </lineage>
</organism>
<evidence type="ECO:0000313" key="1">
    <source>
        <dbReference type="EMBL" id="MCI84412.1"/>
    </source>
</evidence>
<comment type="caution">
    <text evidence="1">The sequence shown here is derived from an EMBL/GenBank/DDBJ whole genome shotgun (WGS) entry which is preliminary data.</text>
</comment>
<dbReference type="EMBL" id="LXQA011090224">
    <property type="protein sequence ID" value="MCI84412.1"/>
    <property type="molecule type" value="Genomic_DNA"/>
</dbReference>
<feature type="non-terminal residue" evidence="1">
    <location>
        <position position="72"/>
    </location>
</feature>